<comment type="caution">
    <text evidence="3">The sequence shown here is derived from an EMBL/GenBank/DDBJ whole genome shotgun (WGS) entry which is preliminary data.</text>
</comment>
<dbReference type="RefSeq" id="WP_036848480.1">
    <property type="nucleotide sequence ID" value="NZ_JQJD01000048.1"/>
</dbReference>
<dbReference type="Gene3D" id="2.40.320.10">
    <property type="entry name" value="Hypothetical Protein Pfu-838710-001"/>
    <property type="match status" value="1"/>
</dbReference>
<dbReference type="InterPro" id="IPR012042">
    <property type="entry name" value="NeuTTM/CthTTM-like"/>
</dbReference>
<name>A0A099WRY4_PORCN</name>
<dbReference type="eggNOG" id="COG2954">
    <property type="taxonomic scope" value="Bacteria"/>
</dbReference>
<feature type="active site" description="Proton acceptor" evidence="1">
    <location>
        <position position="30"/>
    </location>
</feature>
<dbReference type="AlphaFoldDB" id="A0A099WRY4"/>
<dbReference type="STRING" id="36874.HQ34_09245"/>
<evidence type="ECO:0000313" key="4">
    <source>
        <dbReference type="Proteomes" id="UP000030125"/>
    </source>
</evidence>
<dbReference type="PANTHER" id="PTHR40114:SF1">
    <property type="entry name" value="SLR0698 PROTEIN"/>
    <property type="match status" value="1"/>
</dbReference>
<dbReference type="InterPro" id="IPR033469">
    <property type="entry name" value="CYTH-like_dom_sf"/>
</dbReference>
<feature type="domain" description="CYTH" evidence="2">
    <location>
        <begin position="2"/>
        <end position="150"/>
    </location>
</feature>
<dbReference type="Pfam" id="PF01928">
    <property type="entry name" value="CYTH"/>
    <property type="match status" value="1"/>
</dbReference>
<dbReference type="CDD" id="cd07891">
    <property type="entry name" value="CYTH-like_CthTTM-like_1"/>
    <property type="match status" value="1"/>
</dbReference>
<dbReference type="PANTHER" id="PTHR40114">
    <property type="entry name" value="SLR0698 PROTEIN"/>
    <property type="match status" value="1"/>
</dbReference>
<reference evidence="3 4" key="1">
    <citation type="submission" date="2014-08" db="EMBL/GenBank/DDBJ databases">
        <title>Porphyromonas cangingivalis strain:COT-109_OH1386 Genome sequencing.</title>
        <authorList>
            <person name="Wallis C."/>
            <person name="Deusch O."/>
            <person name="O'Flynn C."/>
            <person name="Davis I."/>
            <person name="Jospin G."/>
            <person name="Darling A.E."/>
            <person name="Coil D.A."/>
            <person name="Alexiev A."/>
            <person name="Horsfall A."/>
            <person name="Kirkwood N."/>
            <person name="Harris S."/>
            <person name="Eisen J.A."/>
        </authorList>
    </citation>
    <scope>NUCLEOTIDE SEQUENCE [LARGE SCALE GENOMIC DNA]</scope>
    <source>
        <strain evidence="4">COT-109 OH1386</strain>
    </source>
</reference>
<proteinExistence type="predicted"/>
<gene>
    <name evidence="3" type="ORF">HQ35_07340</name>
</gene>
<organism evidence="3 4">
    <name type="scientific">Porphyromonas cangingivalis</name>
    <dbReference type="NCBI Taxonomy" id="36874"/>
    <lineage>
        <taxon>Bacteria</taxon>
        <taxon>Pseudomonadati</taxon>
        <taxon>Bacteroidota</taxon>
        <taxon>Bacteroidia</taxon>
        <taxon>Bacteroidales</taxon>
        <taxon>Porphyromonadaceae</taxon>
        <taxon>Porphyromonas</taxon>
    </lineage>
</organism>
<dbReference type="PROSITE" id="PS51707">
    <property type="entry name" value="CYTH"/>
    <property type="match status" value="1"/>
</dbReference>
<dbReference type="EMBL" id="JQJD01000048">
    <property type="protein sequence ID" value="KGN79607.1"/>
    <property type="molecule type" value="Genomic_DNA"/>
</dbReference>
<dbReference type="SMART" id="SM01118">
    <property type="entry name" value="CYTH"/>
    <property type="match status" value="1"/>
</dbReference>
<accession>A0A099WRY4</accession>
<evidence type="ECO:0000259" key="2">
    <source>
        <dbReference type="PROSITE" id="PS51707"/>
    </source>
</evidence>
<dbReference type="InterPro" id="IPR023577">
    <property type="entry name" value="CYTH_domain"/>
</dbReference>
<keyword evidence="4" id="KW-1185">Reference proteome</keyword>
<dbReference type="PIRSF" id="PIRSF016487">
    <property type="entry name" value="CYTH_UCP016487"/>
    <property type="match status" value="1"/>
</dbReference>
<dbReference type="SUPFAM" id="SSF55154">
    <property type="entry name" value="CYTH-like phosphatases"/>
    <property type="match status" value="1"/>
</dbReference>
<sequence length="160" mass="18166">MGVEIERKFLLRDEAILSQAERVLTIRQGYIKKSSSLGVRIRVSDDKGFITIKGAKAEGSIVRAEYEYEIPVQDALELLSISGENVISKKRHHIRHDGMLWEVDVFEGDNEGLVLAEVELPDETADVSIPEWIGEEVTGSPEYYNSYLALHPYTTWDEKK</sequence>
<dbReference type="Proteomes" id="UP000030125">
    <property type="component" value="Unassembled WGS sequence"/>
</dbReference>
<evidence type="ECO:0000313" key="3">
    <source>
        <dbReference type="EMBL" id="KGN79607.1"/>
    </source>
</evidence>
<protein>
    <recommendedName>
        <fullName evidence="2">CYTH domain-containing protein</fullName>
    </recommendedName>
</protein>
<dbReference type="OrthoDB" id="9805588at2"/>
<evidence type="ECO:0000256" key="1">
    <source>
        <dbReference type="PIRSR" id="PIRSR016487-1"/>
    </source>
</evidence>